<evidence type="ECO:0000313" key="2">
    <source>
        <dbReference type="Proteomes" id="UP001055072"/>
    </source>
</evidence>
<reference evidence="1" key="1">
    <citation type="journal article" date="2021" name="Environ. Microbiol.">
        <title>Gene family expansions and transcriptome signatures uncover fungal adaptations to wood decay.</title>
        <authorList>
            <person name="Hage H."/>
            <person name="Miyauchi S."/>
            <person name="Viragh M."/>
            <person name="Drula E."/>
            <person name="Min B."/>
            <person name="Chaduli D."/>
            <person name="Navarro D."/>
            <person name="Favel A."/>
            <person name="Norest M."/>
            <person name="Lesage-Meessen L."/>
            <person name="Balint B."/>
            <person name="Merenyi Z."/>
            <person name="de Eugenio L."/>
            <person name="Morin E."/>
            <person name="Martinez A.T."/>
            <person name="Baldrian P."/>
            <person name="Stursova M."/>
            <person name="Martinez M.J."/>
            <person name="Novotny C."/>
            <person name="Magnuson J.K."/>
            <person name="Spatafora J.W."/>
            <person name="Maurice S."/>
            <person name="Pangilinan J."/>
            <person name="Andreopoulos W."/>
            <person name="LaButti K."/>
            <person name="Hundley H."/>
            <person name="Na H."/>
            <person name="Kuo A."/>
            <person name="Barry K."/>
            <person name="Lipzen A."/>
            <person name="Henrissat B."/>
            <person name="Riley R."/>
            <person name="Ahrendt S."/>
            <person name="Nagy L.G."/>
            <person name="Grigoriev I.V."/>
            <person name="Martin F."/>
            <person name="Rosso M.N."/>
        </authorList>
    </citation>
    <scope>NUCLEOTIDE SEQUENCE</scope>
    <source>
        <strain evidence="1">CBS 384.51</strain>
    </source>
</reference>
<accession>A0ACB8U577</accession>
<comment type="caution">
    <text evidence="1">The sequence shown here is derived from an EMBL/GenBank/DDBJ whole genome shotgun (WGS) entry which is preliminary data.</text>
</comment>
<gene>
    <name evidence="1" type="ORF">BDY19DRAFT_103460</name>
</gene>
<dbReference type="Proteomes" id="UP001055072">
    <property type="component" value="Unassembled WGS sequence"/>
</dbReference>
<name>A0ACB8U577_9APHY</name>
<protein>
    <submittedName>
        <fullName evidence="1">Uncharacterized protein</fullName>
    </submittedName>
</protein>
<keyword evidence="2" id="KW-1185">Reference proteome</keyword>
<proteinExistence type="predicted"/>
<evidence type="ECO:0000313" key="1">
    <source>
        <dbReference type="EMBL" id="KAI0089436.1"/>
    </source>
</evidence>
<organism evidence="1 2">
    <name type="scientific">Irpex rosettiformis</name>
    <dbReference type="NCBI Taxonomy" id="378272"/>
    <lineage>
        <taxon>Eukaryota</taxon>
        <taxon>Fungi</taxon>
        <taxon>Dikarya</taxon>
        <taxon>Basidiomycota</taxon>
        <taxon>Agaricomycotina</taxon>
        <taxon>Agaricomycetes</taxon>
        <taxon>Polyporales</taxon>
        <taxon>Irpicaceae</taxon>
        <taxon>Irpex</taxon>
    </lineage>
</organism>
<sequence length="470" mass="51495">MSKSTLTNHSFPLFYACYLLKSIKTPGATATYIGSTPNPPRRVRQHNGEITQGARKTKHHRPWTMQMIVHGFPSKLAALQFEWAWQHPFVSRHLRSGSSNPLFRRRAKGIKRHILVACGMVVSHPYNTWPLRVKLFTKEAHEHWEAISKFVTLPPGFTFSVETEGVDGRSGETGSGRVGPIDVTDDVFVEGHLNKVKEITSPALCTICKKPVDIKQQPLESALCPTDSCTAVSHLTCLATSFLSAGSTSTTDMVPRGGDCHSCGEYTLWGDIIRGCYRRHTGGAVIDEEDEDASEDELDAVVENEATDDASEDDLLAAMPVKIKKKSRGRTATGKPRGQAKARMTVGKTKRSYHTGMHEDQASSEGEFFDLDVVSSSEDSAAECFSPSRLVNTNHVGKLNAPPRKNHAIRDIESSGSPSQTLHALSTLSISSPNRAAEDPKHPVFAASMVYNSAAPTTGRREPIYIEISD</sequence>
<dbReference type="EMBL" id="MU274910">
    <property type="protein sequence ID" value="KAI0089436.1"/>
    <property type="molecule type" value="Genomic_DNA"/>
</dbReference>